<reference evidence="2 3" key="2">
    <citation type="journal article" date="2017" name="Front. Plant Sci.">
        <title>Gene Classification and Mining of Molecular Markers Useful in Red Clover (Trifolium pratense) Breeding.</title>
        <authorList>
            <person name="Istvanek J."/>
            <person name="Dluhosova J."/>
            <person name="Dluhos P."/>
            <person name="Patkova L."/>
            <person name="Nedelnik J."/>
            <person name="Repkova J."/>
        </authorList>
    </citation>
    <scope>NUCLEOTIDE SEQUENCE [LARGE SCALE GENOMIC DNA]</scope>
    <source>
        <strain evidence="3">cv. Tatra</strain>
        <tissue evidence="2">Young leaves</tissue>
    </source>
</reference>
<gene>
    <name evidence="2" type="ORF">L195_g049113</name>
</gene>
<name>A0A2K3JN75_TRIPR</name>
<reference evidence="2 3" key="1">
    <citation type="journal article" date="2014" name="Am. J. Bot.">
        <title>Genome assembly and annotation for red clover (Trifolium pratense; Fabaceae).</title>
        <authorList>
            <person name="Istvanek J."/>
            <person name="Jaros M."/>
            <person name="Krenek A."/>
            <person name="Repkova J."/>
        </authorList>
    </citation>
    <scope>NUCLEOTIDE SEQUENCE [LARGE SCALE GENOMIC DNA]</scope>
    <source>
        <strain evidence="3">cv. Tatra</strain>
        <tissue evidence="2">Young leaves</tissue>
    </source>
</reference>
<comment type="caution">
    <text evidence="2">The sequence shown here is derived from an EMBL/GenBank/DDBJ whole genome shotgun (WGS) entry which is preliminary data.</text>
</comment>
<protein>
    <submittedName>
        <fullName evidence="2">Uncharacterized protein</fullName>
    </submittedName>
</protein>
<evidence type="ECO:0000313" key="2">
    <source>
        <dbReference type="EMBL" id="PNX55484.1"/>
    </source>
</evidence>
<dbReference type="EMBL" id="ASHM01071674">
    <property type="protein sequence ID" value="PNX55484.1"/>
    <property type="molecule type" value="Genomic_DNA"/>
</dbReference>
<proteinExistence type="predicted"/>
<dbReference type="Proteomes" id="UP000236291">
    <property type="component" value="Unassembled WGS sequence"/>
</dbReference>
<dbReference type="AlphaFoldDB" id="A0A2K3JN75"/>
<feature type="non-terminal residue" evidence="2">
    <location>
        <position position="1"/>
    </location>
</feature>
<sequence>TRHWLTCRGGLPLLGCAPNVGQKSDWASFWPSPEQAAPAVVEEKPGKKKGKKGNAKSSQVKDNGDDFDVDDDVPEIVFARKKKGKSKKSGGNFFKVQRFSQMERRFDQKINIPKKSQKIIQFINCSGWDTN</sequence>
<feature type="region of interest" description="Disordered" evidence="1">
    <location>
        <begin position="27"/>
        <end position="69"/>
    </location>
</feature>
<accession>A0A2K3JN75</accession>
<evidence type="ECO:0000313" key="3">
    <source>
        <dbReference type="Proteomes" id="UP000236291"/>
    </source>
</evidence>
<evidence type="ECO:0000256" key="1">
    <source>
        <dbReference type="SAM" id="MobiDB-lite"/>
    </source>
</evidence>
<organism evidence="2 3">
    <name type="scientific">Trifolium pratense</name>
    <name type="common">Red clover</name>
    <dbReference type="NCBI Taxonomy" id="57577"/>
    <lineage>
        <taxon>Eukaryota</taxon>
        <taxon>Viridiplantae</taxon>
        <taxon>Streptophyta</taxon>
        <taxon>Embryophyta</taxon>
        <taxon>Tracheophyta</taxon>
        <taxon>Spermatophyta</taxon>
        <taxon>Magnoliopsida</taxon>
        <taxon>eudicotyledons</taxon>
        <taxon>Gunneridae</taxon>
        <taxon>Pentapetalae</taxon>
        <taxon>rosids</taxon>
        <taxon>fabids</taxon>
        <taxon>Fabales</taxon>
        <taxon>Fabaceae</taxon>
        <taxon>Papilionoideae</taxon>
        <taxon>50 kb inversion clade</taxon>
        <taxon>NPAAA clade</taxon>
        <taxon>Hologalegina</taxon>
        <taxon>IRL clade</taxon>
        <taxon>Trifolieae</taxon>
        <taxon>Trifolium</taxon>
    </lineage>
</organism>